<keyword evidence="1" id="KW-0472">Membrane</keyword>
<organism evidence="2 3">
    <name type="scientific">Terrabacter terrigena</name>
    <dbReference type="NCBI Taxonomy" id="574718"/>
    <lineage>
        <taxon>Bacteria</taxon>
        <taxon>Bacillati</taxon>
        <taxon>Actinomycetota</taxon>
        <taxon>Actinomycetes</taxon>
        <taxon>Micrococcales</taxon>
        <taxon>Intrasporangiaceae</taxon>
        <taxon>Terrabacter</taxon>
    </lineage>
</organism>
<evidence type="ECO:0000313" key="3">
    <source>
        <dbReference type="Proteomes" id="UP001597046"/>
    </source>
</evidence>
<dbReference type="RefSeq" id="WP_386054136.1">
    <property type="nucleotide sequence ID" value="NZ_JBHTKH010000015.1"/>
</dbReference>
<proteinExistence type="predicted"/>
<name>A0ABW3N2L1_9MICO</name>
<feature type="transmembrane region" description="Helical" evidence="1">
    <location>
        <begin position="23"/>
        <end position="42"/>
    </location>
</feature>
<dbReference type="Proteomes" id="UP001597046">
    <property type="component" value="Unassembled WGS sequence"/>
</dbReference>
<feature type="transmembrane region" description="Helical" evidence="1">
    <location>
        <begin position="48"/>
        <end position="66"/>
    </location>
</feature>
<evidence type="ECO:0000313" key="2">
    <source>
        <dbReference type="EMBL" id="MFD1056099.1"/>
    </source>
</evidence>
<protein>
    <recommendedName>
        <fullName evidence="4">DUF1275 domain-containing protein</fullName>
    </recommendedName>
</protein>
<sequence length="75" mass="7909">MLTLTVTGVVADASSWWVRGRRLTPVVAVLAGLAGGVLLRLVNPAAPLWLAAALLSGCSVIAYAEAHRPQSKCWR</sequence>
<keyword evidence="1" id="KW-0812">Transmembrane</keyword>
<keyword evidence="1" id="KW-1133">Transmembrane helix</keyword>
<keyword evidence="3" id="KW-1185">Reference proteome</keyword>
<reference evidence="3" key="1">
    <citation type="journal article" date="2019" name="Int. J. Syst. Evol. Microbiol.">
        <title>The Global Catalogue of Microorganisms (GCM) 10K type strain sequencing project: providing services to taxonomists for standard genome sequencing and annotation.</title>
        <authorList>
            <consortium name="The Broad Institute Genomics Platform"/>
            <consortium name="The Broad Institute Genome Sequencing Center for Infectious Disease"/>
            <person name="Wu L."/>
            <person name="Ma J."/>
        </authorList>
    </citation>
    <scope>NUCLEOTIDE SEQUENCE [LARGE SCALE GENOMIC DNA]</scope>
    <source>
        <strain evidence="3">CCUG 57508</strain>
    </source>
</reference>
<comment type="caution">
    <text evidence="2">The sequence shown here is derived from an EMBL/GenBank/DDBJ whole genome shotgun (WGS) entry which is preliminary data.</text>
</comment>
<gene>
    <name evidence="2" type="ORF">ACFQ2V_17445</name>
</gene>
<dbReference type="EMBL" id="JBHTKH010000015">
    <property type="protein sequence ID" value="MFD1056099.1"/>
    <property type="molecule type" value="Genomic_DNA"/>
</dbReference>
<accession>A0ABW3N2L1</accession>
<evidence type="ECO:0008006" key="4">
    <source>
        <dbReference type="Google" id="ProtNLM"/>
    </source>
</evidence>
<evidence type="ECO:0000256" key="1">
    <source>
        <dbReference type="SAM" id="Phobius"/>
    </source>
</evidence>